<dbReference type="EMBL" id="CAJPDR010000418">
    <property type="protein sequence ID" value="CAF9935806.1"/>
    <property type="molecule type" value="Genomic_DNA"/>
</dbReference>
<feature type="region of interest" description="Disordered" evidence="2">
    <location>
        <begin position="461"/>
        <end position="480"/>
    </location>
</feature>
<evidence type="ECO:0000313" key="4">
    <source>
        <dbReference type="EMBL" id="CAF9935806.1"/>
    </source>
</evidence>
<feature type="compositionally biased region" description="Polar residues" evidence="2">
    <location>
        <begin position="22"/>
        <end position="37"/>
    </location>
</feature>
<feature type="compositionally biased region" description="Polar residues" evidence="2">
    <location>
        <begin position="48"/>
        <end position="58"/>
    </location>
</feature>
<dbReference type="InterPro" id="IPR009057">
    <property type="entry name" value="Homeodomain-like_sf"/>
</dbReference>
<dbReference type="SUPFAM" id="SSF46689">
    <property type="entry name" value="Homeodomain-like"/>
    <property type="match status" value="1"/>
</dbReference>
<keyword evidence="1" id="KW-0479">Metal-binding</keyword>
<protein>
    <recommendedName>
        <fullName evidence="3">C2H2-type domain-containing protein</fullName>
    </recommendedName>
</protein>
<dbReference type="OrthoDB" id="5598695at2759"/>
<dbReference type="Gene3D" id="1.10.10.10">
    <property type="entry name" value="Winged helix-like DNA-binding domain superfamily/Winged helix DNA-binding domain"/>
    <property type="match status" value="1"/>
</dbReference>
<keyword evidence="1" id="KW-0863">Zinc-finger</keyword>
<feature type="region of interest" description="Disordered" evidence="2">
    <location>
        <begin position="971"/>
        <end position="994"/>
    </location>
</feature>
<evidence type="ECO:0000259" key="3">
    <source>
        <dbReference type="PROSITE" id="PS50157"/>
    </source>
</evidence>
<evidence type="ECO:0000256" key="1">
    <source>
        <dbReference type="PROSITE-ProRule" id="PRU00042"/>
    </source>
</evidence>
<dbReference type="GO" id="GO:0008270">
    <property type="term" value="F:zinc ion binding"/>
    <property type="evidence" value="ECO:0007669"/>
    <property type="project" value="UniProtKB-KW"/>
</dbReference>
<feature type="region of interest" description="Disordered" evidence="2">
    <location>
        <begin position="22"/>
        <end position="76"/>
    </location>
</feature>
<dbReference type="PROSITE" id="PS00028">
    <property type="entry name" value="ZINC_FINGER_C2H2_1"/>
    <property type="match status" value="1"/>
</dbReference>
<evidence type="ECO:0000256" key="2">
    <source>
        <dbReference type="SAM" id="MobiDB-lite"/>
    </source>
</evidence>
<gene>
    <name evidence="4" type="ORF">ALECFALPRED_006560</name>
</gene>
<name>A0A8H3G421_9LECA</name>
<feature type="compositionally biased region" description="Basic residues" evidence="2">
    <location>
        <begin position="984"/>
        <end position="994"/>
    </location>
</feature>
<dbReference type="InterPro" id="IPR007526">
    <property type="entry name" value="SWIRM"/>
</dbReference>
<feature type="domain" description="C2H2-type" evidence="3">
    <location>
        <begin position="757"/>
        <end position="779"/>
    </location>
</feature>
<feature type="region of interest" description="Disordered" evidence="2">
    <location>
        <begin position="770"/>
        <end position="815"/>
    </location>
</feature>
<feature type="compositionally biased region" description="Polar residues" evidence="2">
    <location>
        <begin position="770"/>
        <end position="784"/>
    </location>
</feature>
<feature type="region of interest" description="Disordered" evidence="2">
    <location>
        <begin position="668"/>
        <end position="705"/>
    </location>
</feature>
<dbReference type="GO" id="GO:0010468">
    <property type="term" value="P:regulation of gene expression"/>
    <property type="evidence" value="ECO:0007669"/>
    <property type="project" value="UniProtKB-ARBA"/>
</dbReference>
<accession>A0A8H3G421</accession>
<feature type="region of interest" description="Disordered" evidence="2">
    <location>
        <begin position="361"/>
        <end position="389"/>
    </location>
</feature>
<keyword evidence="1" id="KW-0862">Zinc</keyword>
<dbReference type="AlphaFoldDB" id="A0A8H3G421"/>
<dbReference type="Proteomes" id="UP000664203">
    <property type="component" value="Unassembled WGS sequence"/>
</dbReference>
<feature type="compositionally biased region" description="Acidic residues" evidence="2">
    <location>
        <begin position="363"/>
        <end position="374"/>
    </location>
</feature>
<dbReference type="FunFam" id="1.10.10.10:FF:000087">
    <property type="entry name" value="Transcriptional adapter 2"/>
    <property type="match status" value="1"/>
</dbReference>
<organism evidence="4 5">
    <name type="scientific">Alectoria fallacina</name>
    <dbReference type="NCBI Taxonomy" id="1903189"/>
    <lineage>
        <taxon>Eukaryota</taxon>
        <taxon>Fungi</taxon>
        <taxon>Dikarya</taxon>
        <taxon>Ascomycota</taxon>
        <taxon>Pezizomycotina</taxon>
        <taxon>Lecanoromycetes</taxon>
        <taxon>OSLEUM clade</taxon>
        <taxon>Lecanoromycetidae</taxon>
        <taxon>Lecanorales</taxon>
        <taxon>Lecanorineae</taxon>
        <taxon>Parmeliaceae</taxon>
        <taxon>Alectoria</taxon>
    </lineage>
</organism>
<dbReference type="InterPro" id="IPR036388">
    <property type="entry name" value="WH-like_DNA-bd_sf"/>
</dbReference>
<dbReference type="PROSITE" id="PS50157">
    <property type="entry name" value="ZINC_FINGER_C2H2_2"/>
    <property type="match status" value="1"/>
</dbReference>
<feature type="region of interest" description="Disordered" evidence="2">
    <location>
        <begin position="507"/>
        <end position="529"/>
    </location>
</feature>
<keyword evidence="5" id="KW-1185">Reference proteome</keyword>
<evidence type="ECO:0000313" key="5">
    <source>
        <dbReference type="Proteomes" id="UP000664203"/>
    </source>
</evidence>
<dbReference type="InterPro" id="IPR013087">
    <property type="entry name" value="Znf_C2H2_type"/>
</dbReference>
<reference evidence="4" key="1">
    <citation type="submission" date="2021-03" db="EMBL/GenBank/DDBJ databases">
        <authorList>
            <person name="Tagirdzhanova G."/>
        </authorList>
    </citation>
    <scope>NUCLEOTIDE SEQUENCE</scope>
</reference>
<dbReference type="Pfam" id="PF04433">
    <property type="entry name" value="SWIRM"/>
    <property type="match status" value="1"/>
</dbReference>
<comment type="caution">
    <text evidence="4">The sequence shown here is derived from an EMBL/GenBank/DDBJ whole genome shotgun (WGS) entry which is preliminary data.</text>
</comment>
<sequence length="1085" mass="121052">MVMPGQALDDPTVASNTLYTRLSSSGPAISTALPSQGTKRKASHMDSSEPSQGTSQTCPPIKQESASPHHFDYRGSTTRDTYTELYGMPTEYASSSSSDETEDQILDIHEDKATTTIGPSRTPLAAEEQLDISSRGVSAPLKQEAETYSAGAALQNNGGKPNGLLQPLPMLDKFPSPRRQKASKRPEHFRRYTGNEVGDLAFNSIPDYAPPISTLPSGNPHILQVEWRQKIVVDLSNDPDRHMLHEAELKLATSLNLSCAKYLCTKRRIFQTRFEALQAGREFRRSDSQKACKININKAVKICSAFEKVGWFDEKYFLKYLDKSNKPLRKANNEKKERGFLSSGLTEPGIWDVSESEFHFTSEGDEESTDDDTADSTASLHSRHEETAGRRNLDSYWDNSLRKPYHGLSLIGGDGSQRRVLIDRTVRIDDTLSVDESVDEDPIIEDRRPRRRVVAQGAMYPANPDSLSENGTEESPLLETRSGTEKIKLALYSRSADDSDRLSIVEAKNDQQKSTSENGHRRSAIPHSLDEANAADIMLVRMKEEGRPWLEIEEAWKKRTGKEQRQRTLSRRYARIMANLASTRLHPDEVRDNSSSNLPGLSSLKGDQLLLAAEAEVEENFQREKADLIAEIENNFQLEKWSLVAEVMSRTGSTLYSADLIQAQYDMSARGSKRADPKEDNPDTFNELPRRTTRAGGGRKTETSIPSKTRVGRFAEDSNIPNLPQQHRPRLLLYQKSPEFKSQASTTIREKSAIKTRKCVRCGRKYKSRSGIQNHRQNHPNCDLTTPRPYKSKKRKLNSYSNPGHTQPRDGRYGRFTDPPASRVSFPNLMPRETTIGLSRVKDIDNTPVLENVSLGTCAEEVDHGRPRVRLTKPVVNVEHSARMLRVWAKRRALGTSGHRGGPPRASTIARNATTDVPNAAPKSGISLAPTVTYQSGLSLDSMPNQTQPVVFKKQVRRGVNQHEQSLAQIIPAAPETDGGPNRKTSKKRRAKRHTCRKCGMTYTNGSNHYRIFPNIGSEHRRRMAANNAAAEGHLPPANPAGGGESTSDVVMGQMVFEISSREQSPELLMSLSREDRELLGEVVD</sequence>
<proteinExistence type="predicted"/>